<evidence type="ECO:0000313" key="3">
    <source>
        <dbReference type="Proteomes" id="UP001154265"/>
    </source>
</evidence>
<evidence type="ECO:0000313" key="2">
    <source>
        <dbReference type="EMBL" id="MDG2991206.1"/>
    </source>
</evidence>
<sequence length="119" mass="12848">MVLLKKIFAGLFGLLASLGKLVGIGKKGEFFVEMEPTPDHASPKQAVETVVEKDTKKAAPAQKKEPVAAAVTQPATKEPAVKEAAPVATVPYFQFARRRPGANMVGFLDMARQVRKPNF</sequence>
<name>A0ABT6F022_9SYNE</name>
<evidence type="ECO:0000256" key="1">
    <source>
        <dbReference type="SAM" id="MobiDB-lite"/>
    </source>
</evidence>
<proteinExistence type="predicted"/>
<organism evidence="2 3">
    <name type="scientific">Candidatus Synechococcus calcipolaris G9</name>
    <dbReference type="NCBI Taxonomy" id="1497997"/>
    <lineage>
        <taxon>Bacteria</taxon>
        <taxon>Bacillati</taxon>
        <taxon>Cyanobacteriota</taxon>
        <taxon>Cyanophyceae</taxon>
        <taxon>Synechococcales</taxon>
        <taxon>Synechococcaceae</taxon>
        <taxon>Synechococcus</taxon>
    </lineage>
</organism>
<keyword evidence="3" id="KW-1185">Reference proteome</keyword>
<dbReference type="EMBL" id="JAKKUT010000002">
    <property type="protein sequence ID" value="MDG2991206.1"/>
    <property type="molecule type" value="Genomic_DNA"/>
</dbReference>
<dbReference type="Proteomes" id="UP001154265">
    <property type="component" value="Unassembled WGS sequence"/>
</dbReference>
<reference evidence="2" key="1">
    <citation type="journal article" date="2022" name="Genome Biol. Evol.">
        <title>A New Gene Family Diagnostic for Intracellular Biomineralization of Amorphous Ca Carbonates by Cyanobacteria.</title>
        <authorList>
            <person name="Benzerara K."/>
            <person name="Duprat E."/>
            <person name="Bitard-Feildel T."/>
            <person name="Caumes G."/>
            <person name="Cassier-Chauvat C."/>
            <person name="Chauvat F."/>
            <person name="Dezi M."/>
            <person name="Diop S.I."/>
            <person name="Gaschignard G."/>
            <person name="Gorgen S."/>
            <person name="Gugger M."/>
            <person name="Lopez-Garcia P."/>
            <person name="Millet M."/>
            <person name="Skouri-Panet F."/>
            <person name="Moreira D."/>
            <person name="Callebaut I."/>
        </authorList>
    </citation>
    <scope>NUCLEOTIDE SEQUENCE</scope>
    <source>
        <strain evidence="2">G9</strain>
    </source>
</reference>
<feature type="compositionally biased region" description="Basic and acidic residues" evidence="1">
    <location>
        <begin position="52"/>
        <end position="66"/>
    </location>
</feature>
<reference evidence="2" key="2">
    <citation type="submission" date="2022-01" db="EMBL/GenBank/DDBJ databases">
        <authorList>
            <person name="Zivanovic Y."/>
            <person name="Moreira D."/>
            <person name="Lopez-Garcia P."/>
        </authorList>
    </citation>
    <scope>NUCLEOTIDE SEQUENCE</scope>
    <source>
        <strain evidence="2">G9</strain>
    </source>
</reference>
<protein>
    <submittedName>
        <fullName evidence="2">Uncharacterized protein</fullName>
    </submittedName>
</protein>
<accession>A0ABT6F022</accession>
<comment type="caution">
    <text evidence="2">The sequence shown here is derived from an EMBL/GenBank/DDBJ whole genome shotgun (WGS) entry which is preliminary data.</text>
</comment>
<dbReference type="RefSeq" id="WP_277867085.1">
    <property type="nucleotide sequence ID" value="NZ_JAKKUT010000002.1"/>
</dbReference>
<gene>
    <name evidence="2" type="ORF">L3556_09730</name>
</gene>
<feature type="region of interest" description="Disordered" evidence="1">
    <location>
        <begin position="52"/>
        <end position="82"/>
    </location>
</feature>